<dbReference type="RefSeq" id="WP_132447038.1">
    <property type="nucleotide sequence ID" value="NZ_JBHSWA010000001.1"/>
</dbReference>
<dbReference type="EMBL" id="JBHSWA010000001">
    <property type="protein sequence ID" value="MFC6640810.1"/>
    <property type="molecule type" value="Genomic_DNA"/>
</dbReference>
<gene>
    <name evidence="1" type="ORF">ACFQAU_02780</name>
</gene>
<name>A0ABW1YUB5_9RHOB</name>
<dbReference type="Proteomes" id="UP001596403">
    <property type="component" value="Unassembled WGS sequence"/>
</dbReference>
<sequence length="127" mass="13383">MNQHYIVIDQDGLVVSAGVGIPPVGAIIVDRAEVRDLRRLYVDGANGLVPRPAVPGATLEGDSLSVPSGPAGTRLRVVDRVSDEILWQHVTEAAGAAHVLTLADPGAYVVDIDPPSPWIGVQMEFAK</sequence>
<reference evidence="2" key="1">
    <citation type="journal article" date="2019" name="Int. J. Syst. Evol. Microbiol.">
        <title>The Global Catalogue of Microorganisms (GCM) 10K type strain sequencing project: providing services to taxonomists for standard genome sequencing and annotation.</title>
        <authorList>
            <consortium name="The Broad Institute Genomics Platform"/>
            <consortium name="The Broad Institute Genome Sequencing Center for Infectious Disease"/>
            <person name="Wu L."/>
            <person name="Ma J."/>
        </authorList>
    </citation>
    <scope>NUCLEOTIDE SEQUENCE [LARGE SCALE GENOMIC DNA]</scope>
    <source>
        <strain evidence="2">NBRC 111368</strain>
    </source>
</reference>
<accession>A0ABW1YUB5</accession>
<organism evidence="1 2">
    <name type="scientific">Sulfitobacter profundi</name>
    <dbReference type="NCBI Taxonomy" id="2679961"/>
    <lineage>
        <taxon>Bacteria</taxon>
        <taxon>Pseudomonadati</taxon>
        <taxon>Pseudomonadota</taxon>
        <taxon>Alphaproteobacteria</taxon>
        <taxon>Rhodobacterales</taxon>
        <taxon>Roseobacteraceae</taxon>
        <taxon>Sulfitobacter</taxon>
    </lineage>
</organism>
<keyword evidence="2" id="KW-1185">Reference proteome</keyword>
<comment type="caution">
    <text evidence="1">The sequence shown here is derived from an EMBL/GenBank/DDBJ whole genome shotgun (WGS) entry which is preliminary data.</text>
</comment>
<evidence type="ECO:0008006" key="3">
    <source>
        <dbReference type="Google" id="ProtNLM"/>
    </source>
</evidence>
<proteinExistence type="predicted"/>
<evidence type="ECO:0000313" key="2">
    <source>
        <dbReference type="Proteomes" id="UP001596403"/>
    </source>
</evidence>
<protein>
    <recommendedName>
        <fullName evidence="3">Phage tail protein</fullName>
    </recommendedName>
</protein>
<evidence type="ECO:0000313" key="1">
    <source>
        <dbReference type="EMBL" id="MFC6640810.1"/>
    </source>
</evidence>